<sequence length="193" mass="20887">MKLSTSSVILAFTLIPSLSFAANKYIVDSDASSISFATIKKSYIVEPATLSSIKGNVDETGHFSITVPFSSLSTGIPIRDERLNDLFFETKNFPMLSVEGTVSMADLDKANALLQQAIPAKVTLFGNTQDVTLNMNIIKSEDDIFAFTYKPVIINGATFGIPAENLKKVAETVGNIAISDTVPVNVNLVFREK</sequence>
<accession>A0A377J782</accession>
<dbReference type="RefSeq" id="WP_040528294.1">
    <property type="nucleotide sequence ID" value="NZ_CABMOB010000001.1"/>
</dbReference>
<feature type="signal peptide" evidence="1">
    <location>
        <begin position="1"/>
        <end position="21"/>
    </location>
</feature>
<dbReference type="Pfam" id="PF04264">
    <property type="entry name" value="YceI"/>
    <property type="match status" value="1"/>
</dbReference>
<dbReference type="InterPro" id="IPR036761">
    <property type="entry name" value="TTHA0802/YceI-like_sf"/>
</dbReference>
<evidence type="ECO:0000313" key="4">
    <source>
        <dbReference type="Proteomes" id="UP000254512"/>
    </source>
</evidence>
<dbReference type="InterPro" id="IPR007372">
    <property type="entry name" value="Lipid/polyisoprenoid-bd_YceI"/>
</dbReference>
<protein>
    <submittedName>
        <fullName evidence="3">Uncharacterized conserved protein</fullName>
    </submittedName>
</protein>
<evidence type="ECO:0000259" key="2">
    <source>
        <dbReference type="SMART" id="SM00867"/>
    </source>
</evidence>
<gene>
    <name evidence="3" type="ORF">NCTC11645_03128</name>
</gene>
<dbReference type="Proteomes" id="UP000254512">
    <property type="component" value="Unassembled WGS sequence"/>
</dbReference>
<keyword evidence="1" id="KW-0732">Signal</keyword>
<name>A0A377J782_GRIHO</name>
<feature type="chain" id="PRO_5016953288" evidence="1">
    <location>
        <begin position="22"/>
        <end position="193"/>
    </location>
</feature>
<dbReference type="GeneID" id="58894542"/>
<evidence type="ECO:0000313" key="3">
    <source>
        <dbReference type="EMBL" id="STO98144.1"/>
    </source>
</evidence>
<dbReference type="Gene3D" id="2.40.128.110">
    <property type="entry name" value="Lipid/polyisoprenoid-binding, YceI-like"/>
    <property type="match status" value="1"/>
</dbReference>
<evidence type="ECO:0000256" key="1">
    <source>
        <dbReference type="SAM" id="SignalP"/>
    </source>
</evidence>
<dbReference type="KEGG" id="gho:AL542_01460"/>
<dbReference type="STRING" id="673.AL542_01460"/>
<proteinExistence type="predicted"/>
<organism evidence="3 4">
    <name type="scientific">Grimontia hollisae</name>
    <name type="common">Vibrio hollisae</name>
    <dbReference type="NCBI Taxonomy" id="673"/>
    <lineage>
        <taxon>Bacteria</taxon>
        <taxon>Pseudomonadati</taxon>
        <taxon>Pseudomonadota</taxon>
        <taxon>Gammaproteobacteria</taxon>
        <taxon>Vibrionales</taxon>
        <taxon>Vibrionaceae</taxon>
        <taxon>Grimontia</taxon>
    </lineage>
</organism>
<dbReference type="SMART" id="SM00867">
    <property type="entry name" value="YceI"/>
    <property type="match status" value="1"/>
</dbReference>
<reference evidence="3 4" key="1">
    <citation type="submission" date="2018-06" db="EMBL/GenBank/DDBJ databases">
        <authorList>
            <consortium name="Pathogen Informatics"/>
            <person name="Doyle S."/>
        </authorList>
    </citation>
    <scope>NUCLEOTIDE SEQUENCE [LARGE SCALE GENOMIC DNA]</scope>
    <source>
        <strain evidence="3 4">NCTC11645</strain>
    </source>
</reference>
<dbReference type="SUPFAM" id="SSF101874">
    <property type="entry name" value="YceI-like"/>
    <property type="match status" value="1"/>
</dbReference>
<dbReference type="EMBL" id="UGHD01000003">
    <property type="protein sequence ID" value="STO98144.1"/>
    <property type="molecule type" value="Genomic_DNA"/>
</dbReference>
<feature type="domain" description="Lipid/polyisoprenoid-binding YceI-like" evidence="2">
    <location>
        <begin position="24"/>
        <end position="191"/>
    </location>
</feature>
<dbReference type="AlphaFoldDB" id="A0A377J782"/>